<dbReference type="AlphaFoldDB" id="A0A7V4G723"/>
<protein>
    <submittedName>
        <fullName evidence="1">DUF4258 domain-containing protein</fullName>
    </submittedName>
</protein>
<reference evidence="1" key="1">
    <citation type="journal article" date="2020" name="mSystems">
        <title>Genome- and Community-Level Interaction Insights into Carbon Utilization and Element Cycling Functions of Hydrothermarchaeota in Hydrothermal Sediment.</title>
        <authorList>
            <person name="Zhou Z."/>
            <person name="Liu Y."/>
            <person name="Xu W."/>
            <person name="Pan J."/>
            <person name="Luo Z.H."/>
            <person name="Li M."/>
        </authorList>
    </citation>
    <scope>NUCLEOTIDE SEQUENCE [LARGE SCALE GENOMIC DNA]</scope>
    <source>
        <strain evidence="1">SpSt-548</strain>
    </source>
</reference>
<accession>A0A7V4G723</accession>
<name>A0A7V4G723_9BACT</name>
<gene>
    <name evidence="1" type="ORF">ENT08_02490</name>
</gene>
<sequence length="83" mass="9513">MNIRFHPHALERMAERGATAAEVGATIQQGEGFPAKFDRNGFRRNFAVKGTWQGRPYQNKQIELFAVKEGDDWVVLTVIVKYF</sequence>
<comment type="caution">
    <text evidence="1">The sequence shown here is derived from an EMBL/GenBank/DDBJ whole genome shotgun (WGS) entry which is preliminary data.</text>
</comment>
<organism evidence="1">
    <name type="scientific">Desulfobacca acetoxidans</name>
    <dbReference type="NCBI Taxonomy" id="60893"/>
    <lineage>
        <taxon>Bacteria</taxon>
        <taxon>Pseudomonadati</taxon>
        <taxon>Thermodesulfobacteriota</taxon>
        <taxon>Desulfobaccia</taxon>
        <taxon>Desulfobaccales</taxon>
        <taxon>Desulfobaccaceae</taxon>
        <taxon>Desulfobacca</taxon>
    </lineage>
</organism>
<evidence type="ECO:0000313" key="1">
    <source>
        <dbReference type="EMBL" id="HGS04599.1"/>
    </source>
</evidence>
<dbReference type="EMBL" id="DSXI01000139">
    <property type="protein sequence ID" value="HGS04599.1"/>
    <property type="molecule type" value="Genomic_DNA"/>
</dbReference>
<dbReference type="InterPro" id="IPR025354">
    <property type="entry name" value="DUF4258"/>
</dbReference>
<dbReference type="Pfam" id="PF14076">
    <property type="entry name" value="DUF4258"/>
    <property type="match status" value="1"/>
</dbReference>
<proteinExistence type="predicted"/>